<evidence type="ECO:0000313" key="1">
    <source>
        <dbReference type="EMBL" id="BBJ47033.1"/>
    </source>
</evidence>
<sequence length="83" mass="8916">MGHWVYAFSGCPELDDQQHVGHEAEPGAALVRERPGDPGIVDGYVREGLDEVMMVARYRWVASGDPASVTPAVWRAAGAPPLS</sequence>
<organism evidence="1 2">
    <name type="scientific">Streptomyces antimycoticus</name>
    <dbReference type="NCBI Taxonomy" id="68175"/>
    <lineage>
        <taxon>Bacteria</taxon>
        <taxon>Bacillati</taxon>
        <taxon>Actinomycetota</taxon>
        <taxon>Actinomycetes</taxon>
        <taxon>Kitasatosporales</taxon>
        <taxon>Streptomycetaceae</taxon>
        <taxon>Streptomyces</taxon>
        <taxon>Streptomyces violaceusniger group</taxon>
    </lineage>
</organism>
<reference evidence="1 2" key="1">
    <citation type="journal article" date="2020" name="Int. J. Syst. Evol. Microbiol.">
        <title>Reclassification of Streptomyces castelarensis and Streptomyces sporoclivatus as later heterotypic synonyms of Streptomyces antimycoticus.</title>
        <authorList>
            <person name="Komaki H."/>
            <person name="Tamura T."/>
        </authorList>
    </citation>
    <scope>NUCLEOTIDE SEQUENCE [LARGE SCALE GENOMIC DNA]</scope>
    <source>
        <strain evidence="1 2">NBRC 100767</strain>
    </source>
</reference>
<name>A0A499UY73_9ACTN</name>
<accession>A0A499UY73</accession>
<dbReference type="EMBL" id="AP019620">
    <property type="protein sequence ID" value="BBJ47033.1"/>
    <property type="molecule type" value="Genomic_DNA"/>
</dbReference>
<dbReference type="Proteomes" id="UP000463951">
    <property type="component" value="Chromosome"/>
</dbReference>
<evidence type="ECO:0000313" key="2">
    <source>
        <dbReference type="Proteomes" id="UP000463951"/>
    </source>
</evidence>
<gene>
    <name evidence="1" type="ORF">SSPO_097510</name>
</gene>
<proteinExistence type="predicted"/>
<protein>
    <submittedName>
        <fullName evidence="1">Uncharacterized protein</fullName>
    </submittedName>
</protein>
<dbReference type="AlphaFoldDB" id="A0A499UY73"/>